<dbReference type="GO" id="GO:0007411">
    <property type="term" value="P:axon guidance"/>
    <property type="evidence" value="ECO:0007669"/>
    <property type="project" value="TreeGrafter"/>
</dbReference>
<name>A0A0M3IPD8_ASCLU</name>
<dbReference type="PROSITE" id="PS50835">
    <property type="entry name" value="IG_LIKE"/>
    <property type="match status" value="2"/>
</dbReference>
<protein>
    <submittedName>
        <fullName evidence="6">Immunoglobulin I-set domain protein</fullName>
    </submittedName>
</protein>
<evidence type="ECO:0000313" key="6">
    <source>
        <dbReference type="WBParaSite" id="ALUE_0002061601-mRNA-1"/>
    </source>
</evidence>
<dbReference type="InterPro" id="IPR036179">
    <property type="entry name" value="Ig-like_dom_sf"/>
</dbReference>
<keyword evidence="1" id="KW-0677">Repeat</keyword>
<feature type="domain" description="Ig-like" evidence="4">
    <location>
        <begin position="69"/>
        <end position="156"/>
    </location>
</feature>
<evidence type="ECO:0000259" key="4">
    <source>
        <dbReference type="PROSITE" id="PS50835"/>
    </source>
</evidence>
<feature type="domain" description="Ig-like" evidence="4">
    <location>
        <begin position="240"/>
        <end position="331"/>
    </location>
</feature>
<dbReference type="InterPro" id="IPR007110">
    <property type="entry name" value="Ig-like_dom"/>
</dbReference>
<dbReference type="PANTHER" id="PTHR10075:SF100">
    <property type="entry name" value="FASCICLIN-2"/>
    <property type="match status" value="1"/>
</dbReference>
<evidence type="ECO:0000313" key="5">
    <source>
        <dbReference type="Proteomes" id="UP000036681"/>
    </source>
</evidence>
<evidence type="ECO:0000256" key="2">
    <source>
        <dbReference type="ARBA" id="ARBA00023157"/>
    </source>
</evidence>
<proteinExistence type="predicted"/>
<keyword evidence="2" id="KW-1015">Disulfide bond</keyword>
<dbReference type="Pfam" id="PF07679">
    <property type="entry name" value="I-set"/>
    <property type="match status" value="3"/>
</dbReference>
<organism evidence="5 6">
    <name type="scientific">Ascaris lumbricoides</name>
    <name type="common">Giant roundworm</name>
    <dbReference type="NCBI Taxonomy" id="6252"/>
    <lineage>
        <taxon>Eukaryota</taxon>
        <taxon>Metazoa</taxon>
        <taxon>Ecdysozoa</taxon>
        <taxon>Nematoda</taxon>
        <taxon>Chromadorea</taxon>
        <taxon>Rhabditida</taxon>
        <taxon>Spirurina</taxon>
        <taxon>Ascaridomorpha</taxon>
        <taxon>Ascaridoidea</taxon>
        <taxon>Ascarididae</taxon>
        <taxon>Ascaris</taxon>
    </lineage>
</organism>
<dbReference type="SMART" id="SM00409">
    <property type="entry name" value="IG"/>
    <property type="match status" value="3"/>
</dbReference>
<dbReference type="InterPro" id="IPR013098">
    <property type="entry name" value="Ig_I-set"/>
</dbReference>
<dbReference type="GO" id="GO:0005886">
    <property type="term" value="C:plasma membrane"/>
    <property type="evidence" value="ECO:0007669"/>
    <property type="project" value="TreeGrafter"/>
</dbReference>
<dbReference type="Proteomes" id="UP000036681">
    <property type="component" value="Unplaced"/>
</dbReference>
<accession>A0A0M3IPD8</accession>
<dbReference type="FunFam" id="2.60.40.10:FF:000032">
    <property type="entry name" value="palladin isoform X1"/>
    <property type="match status" value="1"/>
</dbReference>
<dbReference type="FunFam" id="2.60.40.10:FF:000503">
    <property type="entry name" value="Hemicentin 1"/>
    <property type="match status" value="1"/>
</dbReference>
<dbReference type="PANTHER" id="PTHR10075">
    <property type="entry name" value="BASIGIN RELATED"/>
    <property type="match status" value="1"/>
</dbReference>
<dbReference type="SMART" id="SM00408">
    <property type="entry name" value="IGc2"/>
    <property type="match status" value="2"/>
</dbReference>
<dbReference type="WBParaSite" id="ALUE_0002061601-mRNA-1">
    <property type="protein sequence ID" value="ALUE_0002061601-mRNA-1"/>
    <property type="gene ID" value="ALUE_0002061601"/>
</dbReference>
<keyword evidence="5" id="KW-1185">Reference proteome</keyword>
<dbReference type="GO" id="GO:0070593">
    <property type="term" value="P:dendrite self-avoidance"/>
    <property type="evidence" value="ECO:0007669"/>
    <property type="project" value="TreeGrafter"/>
</dbReference>
<dbReference type="SUPFAM" id="SSF48726">
    <property type="entry name" value="Immunoglobulin"/>
    <property type="match status" value="5"/>
</dbReference>
<dbReference type="InterPro" id="IPR003599">
    <property type="entry name" value="Ig_sub"/>
</dbReference>
<dbReference type="GO" id="GO:0030424">
    <property type="term" value="C:axon"/>
    <property type="evidence" value="ECO:0007669"/>
    <property type="project" value="TreeGrafter"/>
</dbReference>
<dbReference type="GO" id="GO:0007156">
    <property type="term" value="P:homophilic cell adhesion via plasma membrane adhesion molecules"/>
    <property type="evidence" value="ECO:0007669"/>
    <property type="project" value="TreeGrafter"/>
</dbReference>
<dbReference type="CDD" id="cd00096">
    <property type="entry name" value="Ig"/>
    <property type="match status" value="1"/>
</dbReference>
<evidence type="ECO:0000256" key="3">
    <source>
        <dbReference type="ARBA" id="ARBA00023319"/>
    </source>
</evidence>
<dbReference type="AlphaFoldDB" id="A0A0M3IPD8"/>
<reference evidence="6" key="1">
    <citation type="submission" date="2017-02" db="UniProtKB">
        <authorList>
            <consortium name="WormBaseParasite"/>
        </authorList>
    </citation>
    <scope>IDENTIFICATION</scope>
</reference>
<keyword evidence="3" id="KW-0393">Immunoglobulin domain</keyword>
<dbReference type="Gene3D" id="2.60.40.10">
    <property type="entry name" value="Immunoglobulins"/>
    <property type="match status" value="4"/>
</dbReference>
<sequence length="366" mass="39158">MWMHEYTNVSTNILTSLKIIPDDVVQIDPTGTLRIERTQLSHRGDYRCLASNPAGKDLRDTLVVVQEPPIILPTTLSDYTTVEGDRIELRCFASANPPPVITWSRKGLAITDDTPGMHVTDDGTLVIESVENDDGGHYTCKASNAAGDVDKIIRLSVINGTLVIESVENDDGGHYTCKASNAAGDVDKIIRLSVITPPDIPDQHTIITETVIAGQPFSLYCPVFSAPLPQSRTTDAGVPPNVDESSHKLKLSVLENAPTEIGCPVSGIPSPDISWLANGQLLEEGRAKRGIVLAPGGKSVLIDSAQLYHEGIYTCVAANKAGSLDIDVQLTVLIDSAQLYHEGIYTCVAANKAGSLDIDVQLTVLG</sequence>
<evidence type="ECO:0000256" key="1">
    <source>
        <dbReference type="ARBA" id="ARBA00022737"/>
    </source>
</evidence>
<dbReference type="InterPro" id="IPR013783">
    <property type="entry name" value="Ig-like_fold"/>
</dbReference>
<dbReference type="GO" id="GO:0098632">
    <property type="term" value="F:cell-cell adhesion mediator activity"/>
    <property type="evidence" value="ECO:0007669"/>
    <property type="project" value="TreeGrafter"/>
</dbReference>
<dbReference type="InterPro" id="IPR003598">
    <property type="entry name" value="Ig_sub2"/>
</dbReference>